<keyword evidence="2" id="KW-1185">Reference proteome</keyword>
<proteinExistence type="predicted"/>
<protein>
    <submittedName>
        <fullName evidence="1">Uncharacterized protein</fullName>
    </submittedName>
</protein>
<reference evidence="1 2" key="1">
    <citation type="journal article" date="2019" name="Plant Biotechnol. J.">
        <title>The red bayberry genome and genetic basis of sex determination.</title>
        <authorList>
            <person name="Jia H.M."/>
            <person name="Jia H.J."/>
            <person name="Cai Q.L."/>
            <person name="Wang Y."/>
            <person name="Zhao H.B."/>
            <person name="Yang W.F."/>
            <person name="Wang G.Y."/>
            <person name="Li Y.H."/>
            <person name="Zhan D.L."/>
            <person name="Shen Y.T."/>
            <person name="Niu Q.F."/>
            <person name="Chang L."/>
            <person name="Qiu J."/>
            <person name="Zhao L."/>
            <person name="Xie H.B."/>
            <person name="Fu W.Y."/>
            <person name="Jin J."/>
            <person name="Li X.W."/>
            <person name="Jiao Y."/>
            <person name="Zhou C.C."/>
            <person name="Tu T."/>
            <person name="Chai C.Y."/>
            <person name="Gao J.L."/>
            <person name="Fan L.J."/>
            <person name="van de Weg E."/>
            <person name="Wang J.Y."/>
            <person name="Gao Z.S."/>
        </authorList>
    </citation>
    <scope>NUCLEOTIDE SEQUENCE [LARGE SCALE GENOMIC DNA]</scope>
    <source>
        <tissue evidence="1">Leaves</tissue>
    </source>
</reference>
<comment type="caution">
    <text evidence="1">The sequence shown here is derived from an EMBL/GenBank/DDBJ whole genome shotgun (WGS) entry which is preliminary data.</text>
</comment>
<gene>
    <name evidence="1" type="ORF">CJ030_MR2G013645</name>
</gene>
<dbReference type="AlphaFoldDB" id="A0A6A1WFC6"/>
<accession>A0A6A1WFC6</accession>
<evidence type="ECO:0000313" key="2">
    <source>
        <dbReference type="Proteomes" id="UP000516437"/>
    </source>
</evidence>
<organism evidence="1 2">
    <name type="scientific">Morella rubra</name>
    <name type="common">Chinese bayberry</name>
    <dbReference type="NCBI Taxonomy" id="262757"/>
    <lineage>
        <taxon>Eukaryota</taxon>
        <taxon>Viridiplantae</taxon>
        <taxon>Streptophyta</taxon>
        <taxon>Embryophyta</taxon>
        <taxon>Tracheophyta</taxon>
        <taxon>Spermatophyta</taxon>
        <taxon>Magnoliopsida</taxon>
        <taxon>eudicotyledons</taxon>
        <taxon>Gunneridae</taxon>
        <taxon>Pentapetalae</taxon>
        <taxon>rosids</taxon>
        <taxon>fabids</taxon>
        <taxon>Fagales</taxon>
        <taxon>Myricaceae</taxon>
        <taxon>Morella</taxon>
    </lineage>
</organism>
<sequence length="110" mass="11439">MAREVPELNEAEVACIRKARENKPWDVTELLPAVSATVGACAGSLAGGMSIKAVPLSRASPTGTAVRETRFAAARRRAASFTSSNKGVQIVDEVLAPPGAMSFGRSGPRT</sequence>
<evidence type="ECO:0000313" key="1">
    <source>
        <dbReference type="EMBL" id="KAB1223086.1"/>
    </source>
</evidence>
<dbReference type="Proteomes" id="UP000516437">
    <property type="component" value="Chromosome 2"/>
</dbReference>
<dbReference type="EMBL" id="RXIC02000020">
    <property type="protein sequence ID" value="KAB1223086.1"/>
    <property type="molecule type" value="Genomic_DNA"/>
</dbReference>
<name>A0A6A1WFC6_9ROSI</name>